<feature type="compositionally biased region" description="Basic and acidic residues" evidence="8">
    <location>
        <begin position="257"/>
        <end position="272"/>
    </location>
</feature>
<dbReference type="InterPro" id="IPR027417">
    <property type="entry name" value="P-loop_NTPase"/>
</dbReference>
<sequence>MDLLAFRGQPWRAYTVNTAENNRFDAYDLPRSFPLVRYRAPPSSPVPVVPPRPPWIPYPPFLASQAHPHARPPPASLPEDVIRSLLYGTKSTVVPSTRIYQAFIHGSSSPPDDIYLYPTRPRQTHTTREFQYAVSFFERPRLQRWLMQPTQTIWVARWKRIIGGLLIVIALVLLGVFKSRPLRRRIARFLHKFRWFLSRIIAGVRQQTPTAVFAALPSATESDAAPDKPDRTGEQRGPLFDAEDASSSSSEGTTDPDENRSPLHQRQLKDSNRGACTPETLAHTGAEKRGHHRVESPAIVNSSSMPHSKEAFFGESPLLETVKLPADRTGSKAERSTQKTAGGHRQVASGVPKVAESQKQADGKSAAENGEHKHHLRSFFERFPYFIPSSSSDTSEGSQSARGPLGSRPQTHSHYGIPGFRKKGSKKALSASASLHEALCDLSLLIQGAEQSSPTEPVNTSIPCCFSFPSLASAMHSPAELDVPRFVEDGPLRDNESEQRDDYIRPSDSAPSFSSSFRDGDQTAHSGKRRRSLAERFPRAFAARTASFHGDGKPGTALRWVIASPDDQGSLEKQGRAPPFTRKLSETNAGRNKRTSLPSAENRCESQGVPTPPPIPPGGKHPGTASPSTSPSMVSASSTTSCTPPSSSRPHVSQPRASGSPMVYITFRSGVHAPRDGALSSLRSASSQLRKWVETLLDFFRAWLRPSGAADGDAEGGAEGRSDTTGEPVSYGREPGEEGEQASSQASLTALSGRELEAKKQRASLCQQFLRLLRLALPREKLLSSEGFYLFILLSTLISRTFLSIWIASVNGRVVEGIIRQDGKKFLRGLSLLVAYALPAALVNAAIQFSEKSLGVLLRKNLTDTLVKKYLSGLTFYQMVALDARVSHPDELLANTTSSFSMLVASLFSSFLKPTVDIVFLTRSILRHLGVKAPLFLGLWYLLTAGVLHWASPPIGRKTARMHELDAKYRALHSDLLHHSEEIAFYGGGKAASRRLERAFETACVYRQHIFFIYHFLMGTLDMLFAKHMSVVMGYAVVAIPAFREKIEAFFSRRVSRPELLDMTDYAQVFVAEEAAKKLGRKRFSEEIERRGVLARIPSRAAQKEDIAHAYVRNSTLLINLAKAVGRIVLAYKEVQQLGGYTERLFQFLQVVEDLQSGVYCPRVALTDDSIDRETHSLASSGRLVTESNLKAVEFRDVAVVTPGGHVLLQHLSFSIQTGKNVFLLGPNGCGKTSLFRILGGLWPLVEGEVRKPKASKLFYIPQRPYMPEGTLRDQVLYPMTYEDFLARPTKANDAHLEVLLRLVGLGHLLERFTETWEAWRDWSGVLSGGEKQRMAFARLFFHQPVFAILDEATSAVSVDMESTLYRLCREKKITLITISHNLSLLKYHESLLRIFPAVEAGQGPTGQQWTFEPTEGLRRLDSYSFLLNLADKNLPRRRVHASEKRREHRDAAGERGRDRNLLMCHAGGLTTGAGEDEKEARNEDLTEDAREREGDGAVAGRGRARPETTGDRGSVAAPRKQKHVLQREHNQTSYHLTPVDADSSSCAARLAPPLAVNEMQPARFSDSSLSPAETDGPSHTPEVGGAAGEGWRPWGVSESVRGRDEEARLERDALLMEAEVEGGAVVVIQESFPDLEEEEPLPTCLFPFPLTGPRAERSRSADVSDLRPSRQGVLWTPRVAPRSKLEDREDEKRGRVIGSARFHAEKDNELLNPQSTGRSEREGAERTAGGSQSERRLLADASHSSFKSVDSQEKVDETLSPALSGGHPLLVVTGKVADEAASVNGVARTESADLEGGRPSMERHNALLFPPFFTALPAPRFQAGHGDSAYIRRRHSGPVDGRLPLSAARIGAAAAEATVICLQQAREKQNRIEEGRKQSGQGSH</sequence>
<keyword evidence="5 12" id="KW-0067">ATP-binding</keyword>
<organism evidence="12 13">
    <name type="scientific">Toxoplasma gondii GAB2-2007-GAL-DOM2</name>
    <dbReference type="NCBI Taxonomy" id="1130820"/>
    <lineage>
        <taxon>Eukaryota</taxon>
        <taxon>Sar</taxon>
        <taxon>Alveolata</taxon>
        <taxon>Apicomplexa</taxon>
        <taxon>Conoidasida</taxon>
        <taxon>Coccidia</taxon>
        <taxon>Eucoccidiorida</taxon>
        <taxon>Eimeriorina</taxon>
        <taxon>Sarcocystidae</taxon>
        <taxon>Toxoplasma</taxon>
    </lineage>
</organism>
<evidence type="ECO:0000313" key="12">
    <source>
        <dbReference type="EMBL" id="KFG37635.1"/>
    </source>
</evidence>
<evidence type="ECO:0000256" key="7">
    <source>
        <dbReference type="ARBA" id="ARBA00023136"/>
    </source>
</evidence>
<feature type="compositionally biased region" description="Basic and acidic residues" evidence="8">
    <location>
        <begin position="225"/>
        <end position="234"/>
    </location>
</feature>
<dbReference type="SMART" id="SM00382">
    <property type="entry name" value="AAA"/>
    <property type="match status" value="1"/>
</dbReference>
<feature type="domain" description="ABC transporter" evidence="10">
    <location>
        <begin position="1193"/>
        <end position="1422"/>
    </location>
</feature>
<feature type="compositionally biased region" description="Pro residues" evidence="8">
    <location>
        <begin position="610"/>
        <end position="619"/>
    </location>
</feature>
<proteinExistence type="inferred from homology"/>
<dbReference type="Gene3D" id="1.20.1560.10">
    <property type="entry name" value="ABC transporter type 1, transmembrane domain"/>
    <property type="match status" value="1"/>
</dbReference>
<dbReference type="VEuPathDB" id="ToxoDB:TGDOM2_314330"/>
<feature type="region of interest" description="Disordered" evidence="8">
    <location>
        <begin position="1562"/>
        <end position="1600"/>
    </location>
</feature>
<keyword evidence="7 9" id="KW-0472">Membrane</keyword>
<dbReference type="GO" id="GO:0005324">
    <property type="term" value="F:long-chain fatty acid transmembrane transporter activity"/>
    <property type="evidence" value="ECO:0007669"/>
    <property type="project" value="TreeGrafter"/>
</dbReference>
<dbReference type="GO" id="GO:0015910">
    <property type="term" value="P:long-chain fatty acid import into peroxisome"/>
    <property type="evidence" value="ECO:0007669"/>
    <property type="project" value="TreeGrafter"/>
</dbReference>
<dbReference type="InterPro" id="IPR003593">
    <property type="entry name" value="AAA+_ATPase"/>
</dbReference>
<dbReference type="SUPFAM" id="SSF90123">
    <property type="entry name" value="ABC transporter transmembrane region"/>
    <property type="match status" value="1"/>
</dbReference>
<feature type="domain" description="ABC transmembrane type-1" evidence="11">
    <location>
        <begin position="791"/>
        <end position="1026"/>
    </location>
</feature>
<feature type="compositionally biased region" description="Basic and acidic residues" evidence="8">
    <location>
        <begin position="1479"/>
        <end position="1496"/>
    </location>
</feature>
<gene>
    <name evidence="12" type="ORF">TGDOM2_314330</name>
</gene>
<evidence type="ECO:0000256" key="4">
    <source>
        <dbReference type="ARBA" id="ARBA00022741"/>
    </source>
</evidence>
<dbReference type="GO" id="GO:0005778">
    <property type="term" value="C:peroxisomal membrane"/>
    <property type="evidence" value="ECO:0007669"/>
    <property type="project" value="TreeGrafter"/>
</dbReference>
<evidence type="ECO:0000256" key="8">
    <source>
        <dbReference type="SAM" id="MobiDB-lite"/>
    </source>
</evidence>
<dbReference type="OrthoDB" id="331691at2759"/>
<dbReference type="Pfam" id="PF06472">
    <property type="entry name" value="ABC_membrane_2"/>
    <property type="match status" value="1"/>
</dbReference>
<feature type="compositionally biased region" description="Basic and acidic residues" evidence="8">
    <location>
        <begin position="325"/>
        <end position="337"/>
    </location>
</feature>
<feature type="region of interest" description="Disordered" evidence="8">
    <location>
        <begin position="323"/>
        <end position="372"/>
    </location>
</feature>
<evidence type="ECO:0000256" key="1">
    <source>
        <dbReference type="ARBA" id="ARBA00008575"/>
    </source>
</evidence>
<evidence type="ECO:0000256" key="2">
    <source>
        <dbReference type="ARBA" id="ARBA00022448"/>
    </source>
</evidence>
<feature type="compositionally biased region" description="Polar residues" evidence="8">
    <location>
        <begin position="586"/>
        <end position="599"/>
    </location>
</feature>
<dbReference type="InterPro" id="IPR017871">
    <property type="entry name" value="ABC_transporter-like_CS"/>
</dbReference>
<dbReference type="PROSITE" id="PS00211">
    <property type="entry name" value="ABC_TRANSPORTER_1"/>
    <property type="match status" value="1"/>
</dbReference>
<dbReference type="InterPro" id="IPR050835">
    <property type="entry name" value="ABC_transporter_sub-D"/>
</dbReference>
<dbReference type="PANTHER" id="PTHR11384:SF67">
    <property type="entry name" value="ATP-BINDING CASSETTE SUB-FAMILY D MEMBER 1"/>
    <property type="match status" value="1"/>
</dbReference>
<evidence type="ECO:0000313" key="13">
    <source>
        <dbReference type="Proteomes" id="UP000028837"/>
    </source>
</evidence>
<dbReference type="CDD" id="cd03223">
    <property type="entry name" value="ABCD_peroxisomal_ALDP"/>
    <property type="match status" value="1"/>
</dbReference>
<feature type="transmembrane region" description="Helical" evidence="9">
    <location>
        <begin position="158"/>
        <end position="177"/>
    </location>
</feature>
<dbReference type="PROSITE" id="PS50929">
    <property type="entry name" value="ABC_TM1F"/>
    <property type="match status" value="1"/>
</dbReference>
<dbReference type="GO" id="GO:0005524">
    <property type="term" value="F:ATP binding"/>
    <property type="evidence" value="ECO:0007669"/>
    <property type="project" value="UniProtKB-KW"/>
</dbReference>
<dbReference type="GO" id="GO:0006635">
    <property type="term" value="P:fatty acid beta-oxidation"/>
    <property type="evidence" value="ECO:0007669"/>
    <property type="project" value="TreeGrafter"/>
</dbReference>
<feature type="compositionally biased region" description="Low complexity" evidence="8">
    <location>
        <begin position="390"/>
        <end position="400"/>
    </location>
</feature>
<feature type="compositionally biased region" description="Basic and acidic residues" evidence="8">
    <location>
        <begin position="488"/>
        <end position="505"/>
    </location>
</feature>
<feature type="transmembrane region" description="Helical" evidence="9">
    <location>
        <begin position="933"/>
        <end position="951"/>
    </location>
</feature>
<feature type="region of interest" description="Disordered" evidence="8">
    <location>
        <begin position="1675"/>
        <end position="1768"/>
    </location>
</feature>
<dbReference type="InterPro" id="IPR036640">
    <property type="entry name" value="ABC1_TM_sf"/>
</dbReference>
<feature type="transmembrane region" description="Helical" evidence="9">
    <location>
        <begin position="829"/>
        <end position="849"/>
    </location>
</feature>
<keyword evidence="6 9" id="KW-1133">Transmembrane helix</keyword>
<protein>
    <submittedName>
        <fullName evidence="12">ABC transporter, ATP-binding domain-containing protein</fullName>
        <ecNumber evidence="12">3.6.3.44</ecNumber>
    </submittedName>
</protein>
<dbReference type="PANTHER" id="PTHR11384">
    <property type="entry name" value="ATP-BINDING CASSETTE, SUB-FAMILY D MEMBER"/>
    <property type="match status" value="1"/>
</dbReference>
<dbReference type="Gene3D" id="3.40.50.300">
    <property type="entry name" value="P-loop containing nucleotide triphosphate hydrolases"/>
    <property type="match status" value="1"/>
</dbReference>
<comment type="similarity">
    <text evidence="1">Belongs to the ABC transporter superfamily. ABCD family. Peroxisomal fatty acyl CoA transporter (TC 3.A.1.203) subfamily.</text>
</comment>
<feature type="region of interest" description="Disordered" evidence="8">
    <location>
        <begin position="488"/>
        <end position="533"/>
    </location>
</feature>
<evidence type="ECO:0000259" key="11">
    <source>
        <dbReference type="PROSITE" id="PS50929"/>
    </source>
</evidence>
<name>A0A086JZR7_TOXGO</name>
<evidence type="ECO:0000256" key="6">
    <source>
        <dbReference type="ARBA" id="ARBA00022989"/>
    </source>
</evidence>
<feature type="compositionally biased region" description="Low complexity" evidence="8">
    <location>
        <begin position="506"/>
        <end position="517"/>
    </location>
</feature>
<keyword evidence="3 9" id="KW-0812">Transmembrane</keyword>
<feature type="transmembrane region" description="Helical" evidence="9">
    <location>
        <begin position="900"/>
        <end position="921"/>
    </location>
</feature>
<dbReference type="PROSITE" id="PS50893">
    <property type="entry name" value="ABC_TRANSPORTER_2"/>
    <property type="match status" value="1"/>
</dbReference>
<dbReference type="InterPro" id="IPR003439">
    <property type="entry name" value="ABC_transporter-like_ATP-bd"/>
</dbReference>
<accession>A0A086JZR7</accession>
<evidence type="ECO:0000259" key="10">
    <source>
        <dbReference type="PROSITE" id="PS50893"/>
    </source>
</evidence>
<dbReference type="InterPro" id="IPR011527">
    <property type="entry name" value="ABC1_TM_dom"/>
</dbReference>
<dbReference type="GO" id="GO:0042760">
    <property type="term" value="P:very long-chain fatty acid catabolic process"/>
    <property type="evidence" value="ECO:0007669"/>
    <property type="project" value="TreeGrafter"/>
</dbReference>
<dbReference type="Pfam" id="PF00005">
    <property type="entry name" value="ABC_tran"/>
    <property type="match status" value="1"/>
</dbReference>
<keyword evidence="4" id="KW-0547">Nucleotide-binding</keyword>
<feature type="region of interest" description="Disordered" evidence="8">
    <location>
        <begin position="709"/>
        <end position="746"/>
    </location>
</feature>
<evidence type="ECO:0000256" key="5">
    <source>
        <dbReference type="ARBA" id="ARBA00022840"/>
    </source>
</evidence>
<feature type="region of interest" description="Disordered" evidence="8">
    <location>
        <begin position="1438"/>
        <end position="1530"/>
    </location>
</feature>
<keyword evidence="12" id="KW-0378">Hydrolase</keyword>
<feature type="compositionally biased region" description="Low complexity" evidence="8">
    <location>
        <begin position="622"/>
        <end position="650"/>
    </location>
</feature>
<feature type="region of interest" description="Disordered" evidence="8">
    <location>
        <begin position="566"/>
        <end position="658"/>
    </location>
</feature>
<feature type="compositionally biased region" description="Basic and acidic residues" evidence="8">
    <location>
        <begin position="1684"/>
        <end position="1695"/>
    </location>
</feature>
<dbReference type="GO" id="GO:0016887">
    <property type="term" value="F:ATP hydrolysis activity"/>
    <property type="evidence" value="ECO:0007669"/>
    <property type="project" value="InterPro"/>
</dbReference>
<dbReference type="SUPFAM" id="SSF52540">
    <property type="entry name" value="P-loop containing nucleoside triphosphate hydrolases"/>
    <property type="match status" value="1"/>
</dbReference>
<dbReference type="GO" id="GO:0140359">
    <property type="term" value="F:ABC-type transporter activity"/>
    <property type="evidence" value="ECO:0007669"/>
    <property type="project" value="InterPro"/>
</dbReference>
<evidence type="ECO:0000256" key="9">
    <source>
        <dbReference type="SAM" id="Phobius"/>
    </source>
</evidence>
<dbReference type="GO" id="GO:0007031">
    <property type="term" value="P:peroxisome organization"/>
    <property type="evidence" value="ECO:0007669"/>
    <property type="project" value="TreeGrafter"/>
</dbReference>
<dbReference type="Proteomes" id="UP000028837">
    <property type="component" value="Unassembled WGS sequence"/>
</dbReference>
<feature type="transmembrane region" description="Helical" evidence="9">
    <location>
        <begin position="788"/>
        <end position="809"/>
    </location>
</feature>
<comment type="caution">
    <text evidence="12">The sequence shown here is derived from an EMBL/GenBank/DDBJ whole genome shotgun (WGS) entry which is preliminary data.</text>
</comment>
<dbReference type="EC" id="3.6.3.44" evidence="12"/>
<evidence type="ECO:0000256" key="3">
    <source>
        <dbReference type="ARBA" id="ARBA00022692"/>
    </source>
</evidence>
<feature type="region of interest" description="Disordered" evidence="8">
    <location>
        <begin position="390"/>
        <end position="422"/>
    </location>
</feature>
<reference evidence="12 13" key="1">
    <citation type="submission" date="2014-02" db="EMBL/GenBank/DDBJ databases">
        <authorList>
            <person name="Sibley D."/>
            <person name="Venepally P."/>
            <person name="Karamycheva S."/>
            <person name="Hadjithomas M."/>
            <person name="Khan A."/>
            <person name="Brunk B."/>
            <person name="Roos D."/>
            <person name="Caler E."/>
            <person name="Lorenzi H."/>
        </authorList>
    </citation>
    <scope>NUCLEOTIDE SEQUENCE [LARGE SCALE GENOMIC DNA]</scope>
    <source>
        <strain evidence="12 13">GAB2-2007-GAL-DOM2</strain>
    </source>
</reference>
<feature type="region of interest" description="Disordered" evidence="8">
    <location>
        <begin position="217"/>
        <end position="293"/>
    </location>
</feature>
<keyword evidence="2" id="KW-0813">Transport</keyword>
<dbReference type="EMBL" id="AHZU02000996">
    <property type="protein sequence ID" value="KFG37635.1"/>
    <property type="molecule type" value="Genomic_DNA"/>
</dbReference>
<feature type="compositionally biased region" description="Basic and acidic residues" evidence="8">
    <location>
        <begin position="1441"/>
        <end position="1461"/>
    </location>
</feature>